<dbReference type="Gene3D" id="2.40.440.10">
    <property type="entry name" value="L,D-transpeptidase catalytic domain-like"/>
    <property type="match status" value="1"/>
</dbReference>
<evidence type="ECO:0000256" key="6">
    <source>
        <dbReference type="ARBA" id="ARBA00023316"/>
    </source>
</evidence>
<proteinExistence type="inferred from homology"/>
<dbReference type="EMBL" id="CAACVI010000045">
    <property type="protein sequence ID" value="VEN74991.1"/>
    <property type="molecule type" value="Genomic_DNA"/>
</dbReference>
<feature type="active site" description="Proton donor/acceptor" evidence="7">
    <location>
        <position position="134"/>
    </location>
</feature>
<evidence type="ECO:0000256" key="2">
    <source>
        <dbReference type="ARBA" id="ARBA00005992"/>
    </source>
</evidence>
<dbReference type="GO" id="GO:0008360">
    <property type="term" value="P:regulation of cell shape"/>
    <property type="evidence" value="ECO:0007669"/>
    <property type="project" value="UniProtKB-UniRule"/>
</dbReference>
<dbReference type="Pfam" id="PF24125">
    <property type="entry name" value="Cds6_C"/>
    <property type="match status" value="1"/>
</dbReference>
<evidence type="ECO:0000256" key="1">
    <source>
        <dbReference type="ARBA" id="ARBA00004752"/>
    </source>
</evidence>
<keyword evidence="4 7" id="KW-0133">Cell shape</keyword>
<reference evidence="9" key="1">
    <citation type="submission" date="2019-01" db="EMBL/GenBank/DDBJ databases">
        <authorList>
            <consortium name="Genoscope - CEA"/>
            <person name="William W."/>
        </authorList>
    </citation>
    <scope>NUCLEOTIDE SEQUENCE</scope>
    <source>
        <strain evidence="9">CR-1</strain>
    </source>
</reference>
<name>A0A484HI79_9BACT</name>
<comment type="pathway">
    <text evidence="1 7">Cell wall biogenesis; peptidoglycan biosynthesis.</text>
</comment>
<evidence type="ECO:0000313" key="9">
    <source>
        <dbReference type="EMBL" id="VEN74991.1"/>
    </source>
</evidence>
<dbReference type="PANTHER" id="PTHR36699">
    <property type="entry name" value="LD-TRANSPEPTIDASE"/>
    <property type="match status" value="1"/>
</dbReference>
<feature type="active site" description="Nucleophile" evidence="7">
    <location>
        <position position="148"/>
    </location>
</feature>
<evidence type="ECO:0000256" key="7">
    <source>
        <dbReference type="PROSITE-ProRule" id="PRU01373"/>
    </source>
</evidence>
<dbReference type="InterPro" id="IPR005490">
    <property type="entry name" value="LD_TPept_cat_dom"/>
</dbReference>
<dbReference type="Pfam" id="PF03734">
    <property type="entry name" value="YkuD"/>
    <property type="match status" value="1"/>
</dbReference>
<evidence type="ECO:0000259" key="8">
    <source>
        <dbReference type="PROSITE" id="PS52029"/>
    </source>
</evidence>
<dbReference type="InterPro" id="IPR056203">
    <property type="entry name" value="Cds6_C"/>
</dbReference>
<keyword evidence="5 7" id="KW-0573">Peptidoglycan synthesis</keyword>
<dbReference type="InterPro" id="IPR038063">
    <property type="entry name" value="Transpep_catalytic_dom"/>
</dbReference>
<dbReference type="SUPFAM" id="SSF54427">
    <property type="entry name" value="NTF2-like"/>
    <property type="match status" value="1"/>
</dbReference>
<evidence type="ECO:0000256" key="4">
    <source>
        <dbReference type="ARBA" id="ARBA00022960"/>
    </source>
</evidence>
<dbReference type="GO" id="GO:0009252">
    <property type="term" value="P:peptidoglycan biosynthetic process"/>
    <property type="evidence" value="ECO:0007669"/>
    <property type="project" value="UniProtKB-UniPathway"/>
</dbReference>
<dbReference type="PANTHER" id="PTHR36699:SF1">
    <property type="entry name" value="L,D-TRANSPEPTIDASE YAFK-RELATED"/>
    <property type="match status" value="1"/>
</dbReference>
<dbReference type="CDD" id="cd16913">
    <property type="entry name" value="YkuD_like"/>
    <property type="match status" value="1"/>
</dbReference>
<dbReference type="PROSITE" id="PS52029">
    <property type="entry name" value="LD_TPASE"/>
    <property type="match status" value="1"/>
</dbReference>
<keyword evidence="3" id="KW-0808">Transferase</keyword>
<dbReference type="GO" id="GO:0004180">
    <property type="term" value="F:carboxypeptidase activity"/>
    <property type="evidence" value="ECO:0007669"/>
    <property type="project" value="UniProtKB-ARBA"/>
</dbReference>
<protein>
    <recommendedName>
        <fullName evidence="8">L,D-TPase catalytic domain-containing protein</fullName>
    </recommendedName>
</protein>
<organism evidence="9">
    <name type="scientific">uncultured Desulfobacteraceae bacterium</name>
    <dbReference type="NCBI Taxonomy" id="218296"/>
    <lineage>
        <taxon>Bacteria</taxon>
        <taxon>Pseudomonadati</taxon>
        <taxon>Thermodesulfobacteriota</taxon>
        <taxon>Desulfobacteria</taxon>
        <taxon>Desulfobacterales</taxon>
        <taxon>Desulfobacteraceae</taxon>
        <taxon>environmental samples</taxon>
    </lineage>
</organism>
<gene>
    <name evidence="9" type="ORF">EPICR_50272</name>
</gene>
<evidence type="ECO:0000256" key="5">
    <source>
        <dbReference type="ARBA" id="ARBA00022984"/>
    </source>
</evidence>
<dbReference type="SUPFAM" id="SSF141523">
    <property type="entry name" value="L,D-transpeptidase catalytic domain-like"/>
    <property type="match status" value="1"/>
</dbReference>
<dbReference type="GO" id="GO:0016740">
    <property type="term" value="F:transferase activity"/>
    <property type="evidence" value="ECO:0007669"/>
    <property type="project" value="UniProtKB-KW"/>
</dbReference>
<accession>A0A484HI79</accession>
<sequence length="437" mass="49245">MALWAVGFFLFTQKAGALAPPDDGDRIPDVFVDLGEGDRVQRAVLVDKSAQSLFLYEFDGKLSRRLSFQCSTGEAAGDKKVAGDKKTPEGIYFFIRKHPRHDLTPIYGSYAFPMDYPNFLDRASGKTGSAIWLHGTNKPIEPMDSNGCVALANPDIEALSDYITLGRTPAAIVEKISYVPAEELARRKSAAARFLSRWAASISGSAYHDYLEFYDPAYAPDIRWWNTWNAIRNFLGAGPAAFEMGMKNRVILKHKDIYTVTFDLFFKIDGVSVPIGFKKLFLSEKSGALKIVGDVYGHEEKKSASDENPLLPAARRVRKIAAAASEKKNIAGMIDQWIRAWSQKDIRRYGGFYAGDFKSGRMDKKKWLRHKESLNLKYAYIRVSKDRLDVKVGGDRAEADFVQTYESPLYRAVGKKKLVLKREGTGWKIYREIWEAL</sequence>
<dbReference type="GO" id="GO:0071555">
    <property type="term" value="P:cell wall organization"/>
    <property type="evidence" value="ECO:0007669"/>
    <property type="project" value="UniProtKB-UniRule"/>
</dbReference>
<dbReference type="Gene3D" id="3.10.450.50">
    <property type="match status" value="1"/>
</dbReference>
<dbReference type="InterPro" id="IPR032710">
    <property type="entry name" value="NTF2-like_dom_sf"/>
</dbReference>
<dbReference type="AlphaFoldDB" id="A0A484HI79"/>
<evidence type="ECO:0000256" key="3">
    <source>
        <dbReference type="ARBA" id="ARBA00022679"/>
    </source>
</evidence>
<comment type="similarity">
    <text evidence="2">Belongs to the YkuD family.</text>
</comment>
<keyword evidence="6 7" id="KW-0961">Cell wall biogenesis/degradation</keyword>
<dbReference type="UniPathway" id="UPA00219"/>
<feature type="domain" description="L,D-TPase catalytic" evidence="8">
    <location>
        <begin position="42"/>
        <end position="173"/>
    </location>
</feature>